<keyword evidence="4" id="KW-0418">Kinase</keyword>
<keyword evidence="2" id="KW-0808">Transferase</keyword>
<dbReference type="InterPro" id="IPR000719">
    <property type="entry name" value="Prot_kinase_dom"/>
</dbReference>
<protein>
    <recommendedName>
        <fullName evidence="7">Protein kinase domain-containing protein</fullName>
    </recommendedName>
</protein>
<evidence type="ECO:0000256" key="6">
    <source>
        <dbReference type="SAM" id="MobiDB-lite"/>
    </source>
</evidence>
<dbReference type="Pfam" id="PF00069">
    <property type="entry name" value="Pkinase"/>
    <property type="match status" value="1"/>
</dbReference>
<keyword evidence="1" id="KW-0723">Serine/threonine-protein kinase</keyword>
<dbReference type="SUPFAM" id="SSF48452">
    <property type="entry name" value="TPR-like"/>
    <property type="match status" value="1"/>
</dbReference>
<evidence type="ECO:0000256" key="2">
    <source>
        <dbReference type="ARBA" id="ARBA00022679"/>
    </source>
</evidence>
<dbReference type="GO" id="GO:0004674">
    <property type="term" value="F:protein serine/threonine kinase activity"/>
    <property type="evidence" value="ECO:0007669"/>
    <property type="project" value="UniProtKB-KW"/>
</dbReference>
<accession>A0A9W9V0F5</accession>
<evidence type="ECO:0000256" key="4">
    <source>
        <dbReference type="ARBA" id="ARBA00022777"/>
    </source>
</evidence>
<feature type="region of interest" description="Disordered" evidence="6">
    <location>
        <begin position="460"/>
        <end position="502"/>
    </location>
</feature>
<dbReference type="GO" id="GO:0005524">
    <property type="term" value="F:ATP binding"/>
    <property type="evidence" value="ECO:0007669"/>
    <property type="project" value="UniProtKB-KW"/>
</dbReference>
<dbReference type="PANTHER" id="PTHR24345:SF0">
    <property type="entry name" value="CELL CYCLE SERINE_THREONINE-PROTEIN KINASE CDC5_MSD2"/>
    <property type="match status" value="1"/>
</dbReference>
<dbReference type="InterPro" id="IPR011009">
    <property type="entry name" value="Kinase-like_dom_sf"/>
</dbReference>
<dbReference type="Proteomes" id="UP001148299">
    <property type="component" value="Unassembled WGS sequence"/>
</dbReference>
<dbReference type="PANTHER" id="PTHR24345">
    <property type="entry name" value="SERINE/THREONINE-PROTEIN KINASE PLK"/>
    <property type="match status" value="1"/>
</dbReference>
<dbReference type="Gene3D" id="1.10.510.10">
    <property type="entry name" value="Transferase(Phosphotransferase) domain 1"/>
    <property type="match status" value="1"/>
</dbReference>
<gene>
    <name evidence="8" type="ORF">N7541_002430</name>
</gene>
<evidence type="ECO:0000313" key="9">
    <source>
        <dbReference type="Proteomes" id="UP001148299"/>
    </source>
</evidence>
<feature type="compositionally biased region" description="Polar residues" evidence="6">
    <location>
        <begin position="468"/>
        <end position="481"/>
    </location>
</feature>
<feature type="region of interest" description="Disordered" evidence="6">
    <location>
        <begin position="367"/>
        <end position="400"/>
    </location>
</feature>
<evidence type="ECO:0000256" key="3">
    <source>
        <dbReference type="ARBA" id="ARBA00022741"/>
    </source>
</evidence>
<dbReference type="PROSITE" id="PS50011">
    <property type="entry name" value="PROTEIN_KINASE_DOM"/>
    <property type="match status" value="1"/>
</dbReference>
<proteinExistence type="predicted"/>
<dbReference type="EMBL" id="JAPZBR010000002">
    <property type="protein sequence ID" value="KAJ5361586.1"/>
    <property type="molecule type" value="Genomic_DNA"/>
</dbReference>
<reference evidence="8" key="2">
    <citation type="journal article" date="2023" name="IMA Fungus">
        <title>Comparative genomic study of the Penicillium genus elucidates a diverse pangenome and 15 lateral gene transfer events.</title>
        <authorList>
            <person name="Petersen C."/>
            <person name="Sorensen T."/>
            <person name="Nielsen M.R."/>
            <person name="Sondergaard T.E."/>
            <person name="Sorensen J.L."/>
            <person name="Fitzpatrick D.A."/>
            <person name="Frisvad J.C."/>
            <person name="Nielsen K.L."/>
        </authorList>
    </citation>
    <scope>NUCLEOTIDE SEQUENCE</scope>
    <source>
        <strain evidence="8">IBT 35675</strain>
    </source>
</reference>
<dbReference type="Gene3D" id="1.25.40.10">
    <property type="entry name" value="Tetratricopeptide repeat domain"/>
    <property type="match status" value="1"/>
</dbReference>
<organism evidence="8 9">
    <name type="scientific">Penicillium brevicompactum</name>
    <dbReference type="NCBI Taxonomy" id="5074"/>
    <lineage>
        <taxon>Eukaryota</taxon>
        <taxon>Fungi</taxon>
        <taxon>Dikarya</taxon>
        <taxon>Ascomycota</taxon>
        <taxon>Pezizomycotina</taxon>
        <taxon>Eurotiomycetes</taxon>
        <taxon>Eurotiomycetidae</taxon>
        <taxon>Eurotiales</taxon>
        <taxon>Aspergillaceae</taxon>
        <taxon>Penicillium</taxon>
    </lineage>
</organism>
<evidence type="ECO:0000256" key="5">
    <source>
        <dbReference type="ARBA" id="ARBA00022840"/>
    </source>
</evidence>
<keyword evidence="5" id="KW-0067">ATP-binding</keyword>
<comment type="caution">
    <text evidence="8">The sequence shown here is derived from an EMBL/GenBank/DDBJ whole genome shotgun (WGS) entry which is preliminary data.</text>
</comment>
<keyword evidence="3" id="KW-0547">Nucleotide-binding</keyword>
<sequence length="663" mass="75413">MANQELVNDMRLEAKIDGDLTYHYTSEPDFTGRAGRQNRQIWRRDELLGRGGFGEVWLERCVPNQGQNELRAVKIIPRPREDDSEGLHLLEQELQAIAKFSQPKYKELFVESRGWFETTHYIFIAMEAIELRDLGKHLKEPLLEDEARCISSQLLRGLVNLHKNNFVHRDLNPNNIFVKSIGPDWWVKIGDFGLSNRYHRDLALKTLCGTQDFRAPELVFKKPYTNAVDVWSLGVTIYFILSLELPFRESGSRSLSVYTYGTSEFPYGPLSSRSISQDGQRFIESLLRVDPTTRPPAKHALTDAWLRRSVFDSGSKVKELTKLASRLELNEAGQVSVPKAKHASSSKQDGFLASLTWSQLDGSLSTSYIQPTRSGRPSDGNRSKFQSSRTHGKEREAPAEAQYAAFVPNADEDLSRLQESHQGKVYLSNNRSRMFHDHSQKHSFDQGKGGKAEDIRRQVSGGRRDILSPNTNSHPRAQSGRSLPKHWQPAMSEDPDEEGSISDEGQILDHASTFSRYNESEENPGPKYGDPFTSHHCQGHKFWDEKKYTEAEKEYQKAYNGRRDTLGANHHDTLRSLSFLGDCLFKQHKDVQAEKAYQDLLKAQKRRWAQSIKRHLGLFSPSAKLSIAGPSTAKQKRHFEVPTRATETHLVEIIEKRSGLSVA</sequence>
<dbReference type="AlphaFoldDB" id="A0A9W9V0F5"/>
<dbReference type="SUPFAM" id="SSF56112">
    <property type="entry name" value="Protein kinase-like (PK-like)"/>
    <property type="match status" value="1"/>
</dbReference>
<dbReference type="GO" id="GO:0005634">
    <property type="term" value="C:nucleus"/>
    <property type="evidence" value="ECO:0007669"/>
    <property type="project" value="TreeGrafter"/>
</dbReference>
<dbReference type="InterPro" id="IPR011990">
    <property type="entry name" value="TPR-like_helical_dom_sf"/>
</dbReference>
<feature type="domain" description="Protein kinase" evidence="7">
    <location>
        <begin position="42"/>
        <end position="306"/>
    </location>
</feature>
<dbReference type="Pfam" id="PF13424">
    <property type="entry name" value="TPR_12"/>
    <property type="match status" value="1"/>
</dbReference>
<reference evidence="8" key="1">
    <citation type="submission" date="2022-12" db="EMBL/GenBank/DDBJ databases">
        <authorList>
            <person name="Petersen C."/>
        </authorList>
    </citation>
    <scope>NUCLEOTIDE SEQUENCE</scope>
    <source>
        <strain evidence="8">IBT 35675</strain>
    </source>
</reference>
<evidence type="ECO:0000259" key="7">
    <source>
        <dbReference type="PROSITE" id="PS50011"/>
    </source>
</evidence>
<evidence type="ECO:0000313" key="8">
    <source>
        <dbReference type="EMBL" id="KAJ5361586.1"/>
    </source>
</evidence>
<evidence type="ECO:0000256" key="1">
    <source>
        <dbReference type="ARBA" id="ARBA00022527"/>
    </source>
</evidence>
<keyword evidence="9" id="KW-1185">Reference proteome</keyword>
<name>A0A9W9V0F5_PENBR</name>